<proteinExistence type="predicted"/>
<gene>
    <name evidence="1" type="ORF">ACFWSS_19120</name>
</gene>
<dbReference type="Proteomes" id="UP001598251">
    <property type="component" value="Unassembled WGS sequence"/>
</dbReference>
<keyword evidence="2" id="KW-1185">Reference proteome</keyword>
<protein>
    <submittedName>
        <fullName evidence="1">Uncharacterized protein</fullName>
    </submittedName>
</protein>
<reference evidence="1 2" key="1">
    <citation type="submission" date="2024-09" db="EMBL/GenBank/DDBJ databases">
        <title>The Natural Products Discovery Center: Release of the First 8490 Sequenced Strains for Exploring Actinobacteria Biosynthetic Diversity.</title>
        <authorList>
            <person name="Kalkreuter E."/>
            <person name="Kautsar S.A."/>
            <person name="Yang D."/>
            <person name="Bader C.D."/>
            <person name="Teijaro C.N."/>
            <person name="Fluegel L."/>
            <person name="Davis C.M."/>
            <person name="Simpson J.R."/>
            <person name="Lauterbach L."/>
            <person name="Steele A.D."/>
            <person name="Gui C."/>
            <person name="Meng S."/>
            <person name="Li G."/>
            <person name="Viehrig K."/>
            <person name="Ye F."/>
            <person name="Su P."/>
            <person name="Kiefer A.F."/>
            <person name="Nichols A."/>
            <person name="Cepeda A.J."/>
            <person name="Yan W."/>
            <person name="Fan B."/>
            <person name="Jiang Y."/>
            <person name="Adhikari A."/>
            <person name="Zheng C.-J."/>
            <person name="Schuster L."/>
            <person name="Cowan T.M."/>
            <person name="Smanski M.J."/>
            <person name="Chevrette M.G."/>
            <person name="De Carvalho L.P.S."/>
            <person name="Shen B."/>
        </authorList>
    </citation>
    <scope>NUCLEOTIDE SEQUENCE [LARGE SCALE GENOMIC DNA]</scope>
    <source>
        <strain evidence="1 2">NPDC058546</strain>
    </source>
</reference>
<dbReference type="RefSeq" id="WP_280934798.1">
    <property type="nucleotide sequence ID" value="NZ_JBHXLY010000012.1"/>
</dbReference>
<accession>A0ABW6EJQ1</accession>
<name>A0ABW6EJQ1_9ACTN</name>
<sequence length="55" mass="6039">MHITEPGGQRYTLTAHRHRGQLIASFTPGALPDGKLCARYQGSSRTACVQIIDRT</sequence>
<evidence type="ECO:0000313" key="2">
    <source>
        <dbReference type="Proteomes" id="UP001598251"/>
    </source>
</evidence>
<dbReference type="EMBL" id="JBHXOF010000011">
    <property type="protein sequence ID" value="MFD4214995.1"/>
    <property type="molecule type" value="Genomic_DNA"/>
</dbReference>
<organism evidence="1 2">
    <name type="scientific">Streptomyces sindenensis</name>
    <dbReference type="NCBI Taxonomy" id="67363"/>
    <lineage>
        <taxon>Bacteria</taxon>
        <taxon>Bacillati</taxon>
        <taxon>Actinomycetota</taxon>
        <taxon>Actinomycetes</taxon>
        <taxon>Kitasatosporales</taxon>
        <taxon>Streptomycetaceae</taxon>
        <taxon>Streptomyces</taxon>
    </lineage>
</organism>
<evidence type="ECO:0000313" key="1">
    <source>
        <dbReference type="EMBL" id="MFD4214995.1"/>
    </source>
</evidence>
<comment type="caution">
    <text evidence="1">The sequence shown here is derived from an EMBL/GenBank/DDBJ whole genome shotgun (WGS) entry which is preliminary data.</text>
</comment>